<keyword evidence="3" id="KW-0456">Lyase</keyword>
<feature type="domain" description="VOC" evidence="2">
    <location>
        <begin position="6"/>
        <end position="123"/>
    </location>
</feature>
<reference evidence="3 4" key="1">
    <citation type="submission" date="2014-08" db="EMBL/GenBank/DDBJ databases">
        <authorList>
            <person name="Hassan Y.I."/>
            <person name="Lepp D."/>
            <person name="Zhou T."/>
        </authorList>
    </citation>
    <scope>NUCLEOTIDE SEQUENCE [LARGE SCALE GENOMIC DNA]</scope>
    <source>
        <strain evidence="3 4">IFO13584</strain>
    </source>
</reference>
<gene>
    <name evidence="3" type="ORF">JP75_03325</name>
</gene>
<evidence type="ECO:0000259" key="2">
    <source>
        <dbReference type="PROSITE" id="PS51819"/>
    </source>
</evidence>
<dbReference type="Gene3D" id="3.10.180.10">
    <property type="entry name" value="2,3-Dihydroxybiphenyl 1,2-Dioxygenase, domain 1"/>
    <property type="match status" value="1"/>
</dbReference>
<sequence>MPFIKQVAHTCIFARDLSAVEAFYTDVIGIKPKFDFKRGEDRIGFYMDFGNRTFVEVFLKGESRFAEADQINHICFETDDLDGFIAHVRSKGVAITDKKRGADGTFQAWLADPSGVKLEIFQYTPESMQFGPDGAVCQVNW</sequence>
<dbReference type="InterPro" id="IPR004360">
    <property type="entry name" value="Glyas_Fos-R_dOase_dom"/>
</dbReference>
<dbReference type="GO" id="GO:0004493">
    <property type="term" value="F:methylmalonyl-CoA epimerase activity"/>
    <property type="evidence" value="ECO:0007669"/>
    <property type="project" value="TreeGrafter"/>
</dbReference>
<dbReference type="InterPro" id="IPR029068">
    <property type="entry name" value="Glyas_Bleomycin-R_OHBP_Dase"/>
</dbReference>
<organism evidence="3 4">
    <name type="scientific">Devosia riboflavina</name>
    <dbReference type="NCBI Taxonomy" id="46914"/>
    <lineage>
        <taxon>Bacteria</taxon>
        <taxon>Pseudomonadati</taxon>
        <taxon>Pseudomonadota</taxon>
        <taxon>Alphaproteobacteria</taxon>
        <taxon>Hyphomicrobiales</taxon>
        <taxon>Devosiaceae</taxon>
        <taxon>Devosia</taxon>
    </lineage>
</organism>
<dbReference type="Proteomes" id="UP000028981">
    <property type="component" value="Unassembled WGS sequence"/>
</dbReference>
<accession>A0A087M6T4</accession>
<evidence type="ECO:0000313" key="4">
    <source>
        <dbReference type="Proteomes" id="UP000028981"/>
    </source>
</evidence>
<dbReference type="PANTHER" id="PTHR43048">
    <property type="entry name" value="METHYLMALONYL-COA EPIMERASE"/>
    <property type="match status" value="1"/>
</dbReference>
<protein>
    <submittedName>
        <fullName evidence="3">Lactoylglutathione lyase</fullName>
    </submittedName>
</protein>
<keyword evidence="4" id="KW-1185">Reference proteome</keyword>
<dbReference type="InterPro" id="IPR051785">
    <property type="entry name" value="MMCE/EMCE_epimerase"/>
</dbReference>
<evidence type="ECO:0000256" key="1">
    <source>
        <dbReference type="ARBA" id="ARBA00022723"/>
    </source>
</evidence>
<dbReference type="PROSITE" id="PS51819">
    <property type="entry name" value="VOC"/>
    <property type="match status" value="1"/>
</dbReference>
<dbReference type="InterPro" id="IPR037523">
    <property type="entry name" value="VOC_core"/>
</dbReference>
<dbReference type="SUPFAM" id="SSF54593">
    <property type="entry name" value="Glyoxalase/Bleomycin resistance protein/Dihydroxybiphenyl dioxygenase"/>
    <property type="match status" value="1"/>
</dbReference>
<dbReference type="AlphaFoldDB" id="A0A087M6T4"/>
<dbReference type="STRING" id="46914.JP75_03325"/>
<dbReference type="Pfam" id="PF00903">
    <property type="entry name" value="Glyoxalase"/>
    <property type="match status" value="1"/>
</dbReference>
<keyword evidence="1" id="KW-0479">Metal-binding</keyword>
<dbReference type="GO" id="GO:0046872">
    <property type="term" value="F:metal ion binding"/>
    <property type="evidence" value="ECO:0007669"/>
    <property type="project" value="UniProtKB-KW"/>
</dbReference>
<comment type="caution">
    <text evidence="3">The sequence shown here is derived from an EMBL/GenBank/DDBJ whole genome shotgun (WGS) entry which is preliminary data.</text>
</comment>
<evidence type="ECO:0000313" key="3">
    <source>
        <dbReference type="EMBL" id="KFL32587.1"/>
    </source>
</evidence>
<dbReference type="GO" id="GO:0046491">
    <property type="term" value="P:L-methylmalonyl-CoA metabolic process"/>
    <property type="evidence" value="ECO:0007669"/>
    <property type="project" value="TreeGrafter"/>
</dbReference>
<dbReference type="EMBL" id="JQGC01000002">
    <property type="protein sequence ID" value="KFL32587.1"/>
    <property type="molecule type" value="Genomic_DNA"/>
</dbReference>
<dbReference type="OrthoDB" id="7947929at2"/>
<dbReference type="RefSeq" id="WP_035079103.1">
    <property type="nucleotide sequence ID" value="NZ_JQGC01000002.1"/>
</dbReference>
<proteinExistence type="predicted"/>
<dbReference type="GO" id="GO:0016829">
    <property type="term" value="F:lyase activity"/>
    <property type="evidence" value="ECO:0007669"/>
    <property type="project" value="UniProtKB-KW"/>
</dbReference>
<name>A0A087M6T4_9HYPH</name>
<dbReference type="PANTHER" id="PTHR43048:SF3">
    <property type="entry name" value="METHYLMALONYL-COA EPIMERASE, MITOCHONDRIAL"/>
    <property type="match status" value="1"/>
</dbReference>